<dbReference type="PRINTS" id="PR00033">
    <property type="entry name" value="HTHASNC"/>
</dbReference>
<comment type="caution">
    <text evidence="5">The sequence shown here is derived from an EMBL/GenBank/DDBJ whole genome shotgun (WGS) entry which is preliminary data.</text>
</comment>
<feature type="domain" description="HTH asnC-type" evidence="4">
    <location>
        <begin position="1"/>
        <end position="62"/>
    </location>
</feature>
<dbReference type="InterPro" id="IPR011991">
    <property type="entry name" value="ArsR-like_HTH"/>
</dbReference>
<evidence type="ECO:0000256" key="2">
    <source>
        <dbReference type="ARBA" id="ARBA00023125"/>
    </source>
</evidence>
<evidence type="ECO:0000313" key="5">
    <source>
        <dbReference type="EMBL" id="NEU05192.1"/>
    </source>
</evidence>
<dbReference type="SUPFAM" id="SSF54909">
    <property type="entry name" value="Dimeric alpha+beta barrel"/>
    <property type="match status" value="1"/>
</dbReference>
<reference evidence="5 6" key="1">
    <citation type="submission" date="2020-02" db="EMBL/GenBank/DDBJ databases">
        <title>Genome assembly of a novel Clostridium senegalense strain.</title>
        <authorList>
            <person name="Gupta T.B."/>
            <person name="Jauregui R."/>
            <person name="Maclean P."/>
            <person name="Nawarathana A."/>
            <person name="Brightwell G."/>
        </authorList>
    </citation>
    <scope>NUCLEOTIDE SEQUENCE [LARGE SCALE GENOMIC DNA]</scope>
    <source>
        <strain evidence="5 6">AGRFS4</strain>
    </source>
</reference>
<keyword evidence="2" id="KW-0238">DNA-binding</keyword>
<dbReference type="InterPro" id="IPR036388">
    <property type="entry name" value="WH-like_DNA-bd_sf"/>
</dbReference>
<name>A0A6M0H6I8_9CLOT</name>
<dbReference type="PROSITE" id="PS50956">
    <property type="entry name" value="HTH_ASNC_2"/>
    <property type="match status" value="1"/>
</dbReference>
<dbReference type="InterPro" id="IPR000485">
    <property type="entry name" value="AsnC-type_HTH_dom"/>
</dbReference>
<dbReference type="AlphaFoldDB" id="A0A6M0H6I8"/>
<dbReference type="Gene3D" id="3.30.70.920">
    <property type="match status" value="1"/>
</dbReference>
<dbReference type="CDD" id="cd00090">
    <property type="entry name" value="HTH_ARSR"/>
    <property type="match status" value="1"/>
</dbReference>
<dbReference type="GO" id="GO:0043565">
    <property type="term" value="F:sequence-specific DNA binding"/>
    <property type="evidence" value="ECO:0007669"/>
    <property type="project" value="InterPro"/>
</dbReference>
<dbReference type="InterPro" id="IPR011008">
    <property type="entry name" value="Dimeric_a/b-barrel"/>
</dbReference>
<evidence type="ECO:0000256" key="1">
    <source>
        <dbReference type="ARBA" id="ARBA00023015"/>
    </source>
</evidence>
<dbReference type="PANTHER" id="PTHR30154">
    <property type="entry name" value="LEUCINE-RESPONSIVE REGULATORY PROTEIN"/>
    <property type="match status" value="1"/>
</dbReference>
<dbReference type="GO" id="GO:0005829">
    <property type="term" value="C:cytosol"/>
    <property type="evidence" value="ECO:0007669"/>
    <property type="project" value="TreeGrafter"/>
</dbReference>
<gene>
    <name evidence="5" type="ORF">G3M99_10075</name>
</gene>
<evidence type="ECO:0000259" key="4">
    <source>
        <dbReference type="PROSITE" id="PS50956"/>
    </source>
</evidence>
<dbReference type="Gene3D" id="1.10.10.10">
    <property type="entry name" value="Winged helix-like DNA-binding domain superfamily/Winged helix DNA-binding domain"/>
    <property type="match status" value="1"/>
</dbReference>
<dbReference type="Pfam" id="PF13412">
    <property type="entry name" value="HTH_24"/>
    <property type="match status" value="1"/>
</dbReference>
<evidence type="ECO:0000313" key="6">
    <source>
        <dbReference type="Proteomes" id="UP000481872"/>
    </source>
</evidence>
<dbReference type="SMART" id="SM00344">
    <property type="entry name" value="HTH_ASNC"/>
    <property type="match status" value="1"/>
</dbReference>
<dbReference type="InterPro" id="IPR036390">
    <property type="entry name" value="WH_DNA-bd_sf"/>
</dbReference>
<accession>A0A6M0H6I8</accession>
<dbReference type="GO" id="GO:0043200">
    <property type="term" value="P:response to amino acid"/>
    <property type="evidence" value="ECO:0007669"/>
    <property type="project" value="TreeGrafter"/>
</dbReference>
<dbReference type="InterPro" id="IPR019888">
    <property type="entry name" value="Tscrpt_reg_AsnC-like"/>
</dbReference>
<sequence>MDKIDYEIMKHLEKNARISIKELSKKVNLSQPAVSVRMKRLEETGCIRGYLTLIDPKTINKNLICICLLSSKNKIIEQSFFDFVNQCEDIDECHCVTGYYEFSLKISTESSFTLGVLLDTLRKKFGFKSVTYPIVKSIKESI</sequence>
<organism evidence="5 6">
    <name type="scientific">Clostridium senegalense</name>
    <dbReference type="NCBI Taxonomy" id="1465809"/>
    <lineage>
        <taxon>Bacteria</taxon>
        <taxon>Bacillati</taxon>
        <taxon>Bacillota</taxon>
        <taxon>Clostridia</taxon>
        <taxon>Eubacteriales</taxon>
        <taxon>Clostridiaceae</taxon>
        <taxon>Clostridium</taxon>
    </lineage>
</organism>
<dbReference type="EMBL" id="JAAGPU010000017">
    <property type="protein sequence ID" value="NEU05192.1"/>
    <property type="molecule type" value="Genomic_DNA"/>
</dbReference>
<proteinExistence type="predicted"/>
<keyword evidence="3" id="KW-0804">Transcription</keyword>
<dbReference type="SUPFAM" id="SSF46785">
    <property type="entry name" value="Winged helix' DNA-binding domain"/>
    <property type="match status" value="1"/>
</dbReference>
<dbReference type="Proteomes" id="UP000481872">
    <property type="component" value="Unassembled WGS sequence"/>
</dbReference>
<keyword evidence="1" id="KW-0805">Transcription regulation</keyword>
<evidence type="ECO:0000256" key="3">
    <source>
        <dbReference type="ARBA" id="ARBA00023163"/>
    </source>
</evidence>
<dbReference type="PANTHER" id="PTHR30154:SF34">
    <property type="entry name" value="TRANSCRIPTIONAL REGULATOR AZLB"/>
    <property type="match status" value="1"/>
</dbReference>
<keyword evidence="6" id="KW-1185">Reference proteome</keyword>
<dbReference type="RefSeq" id="WP_010297296.1">
    <property type="nucleotide sequence ID" value="NZ_CABKRL010000004.1"/>
</dbReference>
<protein>
    <submittedName>
        <fullName evidence="5">Lrp/AsnC family transcriptional regulator</fullName>
    </submittedName>
</protein>